<evidence type="ECO:0000256" key="2">
    <source>
        <dbReference type="ARBA" id="ARBA00007186"/>
    </source>
</evidence>
<accession>A0A2U1ZWB6</accession>
<dbReference type="SMART" id="SM00813">
    <property type="entry name" value="Alpha-L-AF_C"/>
    <property type="match status" value="1"/>
</dbReference>
<evidence type="ECO:0000313" key="9">
    <source>
        <dbReference type="EMBL" id="PWD51264.1"/>
    </source>
</evidence>
<keyword evidence="5" id="KW-0378">Hydrolase</keyword>
<evidence type="ECO:0000256" key="4">
    <source>
        <dbReference type="ARBA" id="ARBA00012670"/>
    </source>
</evidence>
<protein>
    <recommendedName>
        <fullName evidence="4">non-reducing end alpha-L-arabinofuranosidase</fullName>
        <ecNumber evidence="4">3.2.1.55</ecNumber>
    </recommendedName>
</protein>
<evidence type="ECO:0000256" key="5">
    <source>
        <dbReference type="ARBA" id="ARBA00022801"/>
    </source>
</evidence>
<dbReference type="SUPFAM" id="SSF51011">
    <property type="entry name" value="Glycosyl hydrolase domain"/>
    <property type="match status" value="1"/>
</dbReference>
<evidence type="ECO:0000256" key="7">
    <source>
        <dbReference type="ARBA" id="ARBA00023295"/>
    </source>
</evidence>
<keyword evidence="7" id="KW-0326">Glycosidase</keyword>
<dbReference type="Pfam" id="PF22848">
    <property type="entry name" value="ASD1_dom"/>
    <property type="match status" value="1"/>
</dbReference>
<comment type="catalytic activity">
    <reaction evidence="1">
        <text>Hydrolysis of terminal non-reducing alpha-L-arabinofuranoside residues in alpha-L-arabinosides.</text>
        <dbReference type="EC" id="3.2.1.55"/>
    </reaction>
</comment>
<comment type="caution">
    <text evidence="9">The sequence shown here is derived from an EMBL/GenBank/DDBJ whole genome shotgun (WGS) entry which is preliminary data.</text>
</comment>
<dbReference type="InterPro" id="IPR055235">
    <property type="entry name" value="ASD1_cat"/>
</dbReference>
<organism evidence="9 10">
    <name type="scientific">Serinibacter arcticus</name>
    <dbReference type="NCBI Taxonomy" id="1655435"/>
    <lineage>
        <taxon>Bacteria</taxon>
        <taxon>Bacillati</taxon>
        <taxon>Actinomycetota</taxon>
        <taxon>Actinomycetes</taxon>
        <taxon>Micrococcales</taxon>
        <taxon>Beutenbergiaceae</taxon>
        <taxon>Serinibacter</taxon>
    </lineage>
</organism>
<feature type="domain" description="Alpha-L-arabinofuranosidase C-terminal" evidence="8">
    <location>
        <begin position="290"/>
        <end position="493"/>
    </location>
</feature>
<evidence type="ECO:0000256" key="1">
    <source>
        <dbReference type="ARBA" id="ARBA00001462"/>
    </source>
</evidence>
<name>A0A2U1ZWB6_9MICO</name>
<dbReference type="GO" id="GO:0046373">
    <property type="term" value="P:L-arabinose metabolic process"/>
    <property type="evidence" value="ECO:0007669"/>
    <property type="project" value="InterPro"/>
</dbReference>
<evidence type="ECO:0000259" key="8">
    <source>
        <dbReference type="SMART" id="SM00813"/>
    </source>
</evidence>
<dbReference type="InterPro" id="IPR010720">
    <property type="entry name" value="Alpha-L-AF_C"/>
</dbReference>
<dbReference type="Gene3D" id="3.20.20.80">
    <property type="entry name" value="Glycosidases"/>
    <property type="match status" value="1"/>
</dbReference>
<sequence>MPSAHITIEPAFTVGPVRRGTFGSFVEQWGRAVYSGIYEPGHPTATEEGFRGDVLELVRELGISTVRYPGGNFVSGYRWEDGVGPVSERPVRQDLAWHSLETNAFGLNEFMAWARKAEIEPMMAVNLGTRGLQESLDILEYANGTEATALADLRRSHGVEDPYGITFWCLGNEMDGLWQIGHKTAREYGRLASETARAMRRAQADLTLVACGSSSSNMPTFGVWEREVLEEAYDEIDLISAHAYYREENDLGSFLASALDLDYFVESVVATADAVGAARKSRKRINLSFDEWNVWYHEEEDPSVVTGGAWPHAPRMEEDVYTVADAVVVGGLLIALLRNTDRVHSASLAQLVNTIAPIMTEPDGPAWRQTIFHPFALTSAHARGEVLRVAITSDTYDTARYGRADLVDAVATHDATTGDVVLFVINRSLSDATTVTLDARAFGGASVVEAVTYASADHHWRATAEDPTSVLPAPNASAVVEDGRLRVELPAVSWSMVRLTTAAVAPAGVAPAAS</sequence>
<dbReference type="GO" id="GO:0000272">
    <property type="term" value="P:polysaccharide catabolic process"/>
    <property type="evidence" value="ECO:0007669"/>
    <property type="project" value="TreeGrafter"/>
</dbReference>
<dbReference type="InterPro" id="IPR013780">
    <property type="entry name" value="Glyco_hydro_b"/>
</dbReference>
<dbReference type="SUPFAM" id="SSF51445">
    <property type="entry name" value="(Trans)glycosidases"/>
    <property type="match status" value="1"/>
</dbReference>
<keyword evidence="6" id="KW-0119">Carbohydrate metabolism</keyword>
<dbReference type="Gene3D" id="2.60.40.1180">
    <property type="entry name" value="Golgi alpha-mannosidase II"/>
    <property type="match status" value="1"/>
</dbReference>
<dbReference type="AlphaFoldDB" id="A0A2U1ZWB6"/>
<dbReference type="EMBL" id="PYHR01000002">
    <property type="protein sequence ID" value="PWD51264.1"/>
    <property type="molecule type" value="Genomic_DNA"/>
</dbReference>
<evidence type="ECO:0000256" key="3">
    <source>
        <dbReference type="ARBA" id="ARBA00011165"/>
    </source>
</evidence>
<comment type="similarity">
    <text evidence="2">Belongs to the glycosyl hydrolase 51 family.</text>
</comment>
<gene>
    <name evidence="9" type="ORF">C8046_11960</name>
</gene>
<dbReference type="GO" id="GO:0046556">
    <property type="term" value="F:alpha-L-arabinofuranosidase activity"/>
    <property type="evidence" value="ECO:0007669"/>
    <property type="project" value="UniProtKB-EC"/>
</dbReference>
<proteinExistence type="inferred from homology"/>
<dbReference type="OrthoDB" id="9758333at2"/>
<evidence type="ECO:0000256" key="6">
    <source>
        <dbReference type="ARBA" id="ARBA00023277"/>
    </source>
</evidence>
<comment type="subunit">
    <text evidence="3">Homohexamer; trimer of dimers.</text>
</comment>
<dbReference type="InterPro" id="IPR017853">
    <property type="entry name" value="GH"/>
</dbReference>
<reference evidence="9 10" key="1">
    <citation type="submission" date="2018-03" db="EMBL/GenBank/DDBJ databases">
        <title>Genome assembly of novel Miniimonas species PCH200.</title>
        <authorList>
            <person name="Thakur V."/>
            <person name="Kumar V."/>
            <person name="Singh D."/>
        </authorList>
    </citation>
    <scope>NUCLEOTIDE SEQUENCE [LARGE SCALE GENOMIC DNA]</scope>
    <source>
        <strain evidence="9 10">PCH200</strain>
    </source>
</reference>
<dbReference type="PANTHER" id="PTHR43576:SF3">
    <property type="entry name" value="ALPHA-L-ARABINOFURANOSIDASE C"/>
    <property type="match status" value="1"/>
</dbReference>
<evidence type="ECO:0000313" key="10">
    <source>
        <dbReference type="Proteomes" id="UP000245166"/>
    </source>
</evidence>
<dbReference type="EC" id="3.2.1.55" evidence="4"/>
<dbReference type="Pfam" id="PF06964">
    <property type="entry name" value="Alpha-L-AF_C"/>
    <property type="match status" value="1"/>
</dbReference>
<dbReference type="Proteomes" id="UP000245166">
    <property type="component" value="Unassembled WGS sequence"/>
</dbReference>
<dbReference type="PANTHER" id="PTHR43576">
    <property type="entry name" value="ALPHA-L-ARABINOFURANOSIDASE C-RELATED"/>
    <property type="match status" value="1"/>
</dbReference>
<keyword evidence="10" id="KW-1185">Reference proteome</keyword>
<dbReference type="RefSeq" id="WP_109229645.1">
    <property type="nucleotide sequence ID" value="NZ_PYHR01000002.1"/>
</dbReference>